<proteinExistence type="predicted"/>
<dbReference type="NCBIfam" id="TIGR03618">
    <property type="entry name" value="Rv1155_F420"/>
    <property type="match status" value="1"/>
</dbReference>
<dbReference type="GO" id="GO:0070967">
    <property type="term" value="F:coenzyme F420 binding"/>
    <property type="evidence" value="ECO:0007669"/>
    <property type="project" value="TreeGrafter"/>
</dbReference>
<dbReference type="RefSeq" id="WP_141848123.1">
    <property type="nucleotide sequence ID" value="NZ_BAAAPR010000004.1"/>
</dbReference>
<evidence type="ECO:0000256" key="1">
    <source>
        <dbReference type="ARBA" id="ARBA00023002"/>
    </source>
</evidence>
<dbReference type="OrthoDB" id="4551790at2"/>
<sequence length="134" mass="15022">MPSYDVAALPEEIVGFLTERHLASLTTLRRDGTPHATAIAFTYDAATRTARVITSDGNQKVRNIERAGEAGAPVVLCQVEGRRWLSLEGRARVERDPAAVRDAEERYARRYRVPRENPRRVVLVVAVQKVLGHY</sequence>
<evidence type="ECO:0000313" key="4">
    <source>
        <dbReference type="Proteomes" id="UP000317893"/>
    </source>
</evidence>
<keyword evidence="4" id="KW-1185">Reference proteome</keyword>
<dbReference type="InterPro" id="IPR019920">
    <property type="entry name" value="F420-binding_dom_put"/>
</dbReference>
<evidence type="ECO:0000313" key="3">
    <source>
        <dbReference type="EMBL" id="TQJ08629.1"/>
    </source>
</evidence>
<accession>A0A542E011</accession>
<dbReference type="InterPro" id="IPR011576">
    <property type="entry name" value="Pyridox_Oxase_N"/>
</dbReference>
<dbReference type="PANTHER" id="PTHR35176:SF1">
    <property type="entry name" value="F420H(2)-DEPENDENT BILIVERDIN REDUCTASE"/>
    <property type="match status" value="1"/>
</dbReference>
<dbReference type="EMBL" id="VFMN01000001">
    <property type="protein sequence ID" value="TQJ08629.1"/>
    <property type="molecule type" value="Genomic_DNA"/>
</dbReference>
<reference evidence="3 4" key="1">
    <citation type="submission" date="2019-06" db="EMBL/GenBank/DDBJ databases">
        <title>Sequencing the genomes of 1000 actinobacteria strains.</title>
        <authorList>
            <person name="Klenk H.-P."/>
        </authorList>
    </citation>
    <scope>NUCLEOTIDE SEQUENCE [LARGE SCALE GENOMIC DNA]</scope>
    <source>
        <strain evidence="3 4">DSM 18607</strain>
    </source>
</reference>
<keyword evidence="1" id="KW-0560">Oxidoreductase</keyword>
<dbReference type="SUPFAM" id="SSF50475">
    <property type="entry name" value="FMN-binding split barrel"/>
    <property type="match status" value="1"/>
</dbReference>
<protein>
    <submittedName>
        <fullName evidence="3">PPOX class probable F420-dependent enzyme</fullName>
    </submittedName>
</protein>
<dbReference type="Gene3D" id="2.30.110.10">
    <property type="entry name" value="Electron Transport, Fmn-binding Protein, Chain A"/>
    <property type="match status" value="1"/>
</dbReference>
<dbReference type="PANTHER" id="PTHR35176">
    <property type="entry name" value="HEME OXYGENASE HI_0854-RELATED"/>
    <property type="match status" value="1"/>
</dbReference>
<feature type="domain" description="Pyridoxamine 5'-phosphate oxidase N-terminal" evidence="2">
    <location>
        <begin position="9"/>
        <end position="132"/>
    </location>
</feature>
<dbReference type="Proteomes" id="UP000317893">
    <property type="component" value="Unassembled WGS sequence"/>
</dbReference>
<organism evidence="3 4">
    <name type="scientific">Lapillicoccus jejuensis</name>
    <dbReference type="NCBI Taxonomy" id="402171"/>
    <lineage>
        <taxon>Bacteria</taxon>
        <taxon>Bacillati</taxon>
        <taxon>Actinomycetota</taxon>
        <taxon>Actinomycetes</taxon>
        <taxon>Micrococcales</taxon>
        <taxon>Intrasporangiaceae</taxon>
        <taxon>Lapillicoccus</taxon>
    </lineage>
</organism>
<dbReference type="InterPro" id="IPR012349">
    <property type="entry name" value="Split_barrel_FMN-bd"/>
</dbReference>
<name>A0A542E011_9MICO</name>
<comment type="caution">
    <text evidence="3">The sequence shown here is derived from an EMBL/GenBank/DDBJ whole genome shotgun (WGS) entry which is preliminary data.</text>
</comment>
<dbReference type="Pfam" id="PF01243">
    <property type="entry name" value="PNPOx_N"/>
    <property type="match status" value="1"/>
</dbReference>
<dbReference type="GO" id="GO:0005829">
    <property type="term" value="C:cytosol"/>
    <property type="evidence" value="ECO:0007669"/>
    <property type="project" value="TreeGrafter"/>
</dbReference>
<dbReference type="InterPro" id="IPR052019">
    <property type="entry name" value="F420H2_bilvrd_red/Heme_oxyg"/>
</dbReference>
<evidence type="ECO:0000259" key="2">
    <source>
        <dbReference type="Pfam" id="PF01243"/>
    </source>
</evidence>
<dbReference type="GO" id="GO:0016627">
    <property type="term" value="F:oxidoreductase activity, acting on the CH-CH group of donors"/>
    <property type="evidence" value="ECO:0007669"/>
    <property type="project" value="TreeGrafter"/>
</dbReference>
<dbReference type="AlphaFoldDB" id="A0A542E011"/>
<gene>
    <name evidence="3" type="ORF">FB458_1720</name>
</gene>